<keyword evidence="3" id="KW-0812">Transmembrane</keyword>
<keyword evidence="2 3" id="KW-0472">Membrane</keyword>
<dbReference type="InterPro" id="IPR004995">
    <property type="entry name" value="Spore_Ger"/>
</dbReference>
<organism evidence="4 5">
    <name type="scientific">Paenibacillus catalpae</name>
    <dbReference type="NCBI Taxonomy" id="1045775"/>
    <lineage>
        <taxon>Bacteria</taxon>
        <taxon>Bacillati</taxon>
        <taxon>Bacillota</taxon>
        <taxon>Bacilli</taxon>
        <taxon>Bacillales</taxon>
        <taxon>Paenibacillaceae</taxon>
        <taxon>Paenibacillus</taxon>
    </lineage>
</organism>
<name>A0A1I2CTA7_9BACL</name>
<evidence type="ECO:0000256" key="3">
    <source>
        <dbReference type="SAM" id="Phobius"/>
    </source>
</evidence>
<keyword evidence="3" id="KW-1133">Transmembrane helix</keyword>
<evidence type="ECO:0000256" key="1">
    <source>
        <dbReference type="ARBA" id="ARBA00005278"/>
    </source>
</evidence>
<feature type="transmembrane region" description="Helical" evidence="3">
    <location>
        <begin position="381"/>
        <end position="402"/>
    </location>
</feature>
<gene>
    <name evidence="4" type="ORF">SAMN05216378_3815</name>
</gene>
<proteinExistence type="inferred from homology"/>
<dbReference type="InterPro" id="IPR050768">
    <property type="entry name" value="UPF0353/GerABKA_families"/>
</dbReference>
<feature type="transmembrane region" description="Helical" evidence="3">
    <location>
        <begin position="435"/>
        <end position="455"/>
    </location>
</feature>
<dbReference type="STRING" id="1045775.SAMN05216378_3815"/>
<sequence>MEHNGQPLEQPSIPSASVKDNIAYIKQLLGSPGDLLIRTFLTADGQKAAVVCIEGLVDKQVIQNQVISQLMQESGSSFTRTDRTENTGQMDDEYSRGTVARTTEQLSLQDMRRSSDWDEIILTILSGDAVLFVEEMEDTVLIGSKGWKSRAIEEPQTESIIRGPRDGFTEDIRTNTTLIRRRIRDPHLRFDSYCIGRRSRKDLIVAYIDGVVNPMLVKEVKRRINTIDMDDAEGSGFVEQWIQDHYWSPYPQILNTERPDKVAGALLQGRVAVLVDGTPFQLILPITISSFIQSPEDYYQNWILASVLRILRVFAVFIALFLPGLYIALLEYHHGMLPSKLAFSVAGTREGVPFPAVMETFLMEATLELLREAGVRLPKSIGQTIGVVGGLVIGEAAVTAGIVSPVMVVIVAVTAIASFAIPSYGFAISIRLMRFLIMIAGSVFGLYGIVLALIINCIHLVNLRSFGIPYTAPLAPLRLSDWRDLIYRLPVIRLSHRPEILETMDSKRLDKSSKKKGTQ</sequence>
<feature type="transmembrane region" description="Helical" evidence="3">
    <location>
        <begin position="408"/>
        <end position="428"/>
    </location>
</feature>
<dbReference type="Pfam" id="PF03323">
    <property type="entry name" value="GerA"/>
    <property type="match status" value="1"/>
</dbReference>
<dbReference type="OrthoDB" id="1726708at2"/>
<dbReference type="EMBL" id="FOMT01000004">
    <property type="protein sequence ID" value="SFE71577.1"/>
    <property type="molecule type" value="Genomic_DNA"/>
</dbReference>
<dbReference type="GO" id="GO:0016020">
    <property type="term" value="C:membrane"/>
    <property type="evidence" value="ECO:0007669"/>
    <property type="project" value="InterPro"/>
</dbReference>
<dbReference type="PANTHER" id="PTHR22550">
    <property type="entry name" value="SPORE GERMINATION PROTEIN"/>
    <property type="match status" value="1"/>
</dbReference>
<feature type="transmembrane region" description="Helical" evidence="3">
    <location>
        <begin position="310"/>
        <end position="330"/>
    </location>
</feature>
<protein>
    <submittedName>
        <fullName evidence="4">Spore germination protein</fullName>
    </submittedName>
</protein>
<dbReference type="AlphaFoldDB" id="A0A1I2CTA7"/>
<evidence type="ECO:0000313" key="4">
    <source>
        <dbReference type="EMBL" id="SFE71577.1"/>
    </source>
</evidence>
<evidence type="ECO:0000256" key="2">
    <source>
        <dbReference type="ARBA" id="ARBA00023136"/>
    </source>
</evidence>
<reference evidence="5" key="1">
    <citation type="submission" date="2016-10" db="EMBL/GenBank/DDBJ databases">
        <authorList>
            <person name="Varghese N."/>
            <person name="Submissions S."/>
        </authorList>
    </citation>
    <scope>NUCLEOTIDE SEQUENCE [LARGE SCALE GENOMIC DNA]</scope>
    <source>
        <strain evidence="5">CGMCC 1.10784</strain>
    </source>
</reference>
<evidence type="ECO:0000313" key="5">
    <source>
        <dbReference type="Proteomes" id="UP000198855"/>
    </source>
</evidence>
<dbReference type="PIRSF" id="PIRSF005690">
    <property type="entry name" value="GerBA"/>
    <property type="match status" value="1"/>
</dbReference>
<dbReference type="PANTHER" id="PTHR22550:SF5">
    <property type="entry name" value="LEUCINE ZIPPER PROTEIN 4"/>
    <property type="match status" value="1"/>
</dbReference>
<accession>A0A1I2CTA7</accession>
<comment type="similarity">
    <text evidence="1">Belongs to the GerABKA family.</text>
</comment>
<dbReference type="GO" id="GO:0009847">
    <property type="term" value="P:spore germination"/>
    <property type="evidence" value="ECO:0007669"/>
    <property type="project" value="InterPro"/>
</dbReference>
<dbReference type="Proteomes" id="UP000198855">
    <property type="component" value="Unassembled WGS sequence"/>
</dbReference>
<dbReference type="RefSeq" id="WP_091187978.1">
    <property type="nucleotide sequence ID" value="NZ_FOMT01000004.1"/>
</dbReference>
<keyword evidence="5" id="KW-1185">Reference proteome</keyword>